<comment type="caution">
    <text evidence="1">The sequence shown here is derived from an EMBL/GenBank/DDBJ whole genome shotgun (WGS) entry which is preliminary data.</text>
</comment>
<accession>A0ABS1UD78</accession>
<gene>
    <name evidence="1" type="ORF">JMJ56_24730</name>
</gene>
<evidence type="ECO:0000313" key="2">
    <source>
        <dbReference type="Proteomes" id="UP000660885"/>
    </source>
</evidence>
<evidence type="ECO:0000313" key="1">
    <source>
        <dbReference type="EMBL" id="MBL6081206.1"/>
    </source>
</evidence>
<dbReference type="Proteomes" id="UP000660885">
    <property type="component" value="Unassembled WGS sequence"/>
</dbReference>
<proteinExistence type="predicted"/>
<sequence>MARARGTVWKFADGESFAERSVWTATPNILNPHLDYLETRLAAGCENAMALWHELRDHGFCRAAHQAAAG</sequence>
<dbReference type="RefSeq" id="WP_202834429.1">
    <property type="nucleotide sequence ID" value="NZ_JAETWB010000023.1"/>
</dbReference>
<protein>
    <submittedName>
        <fullName evidence="1">Uncharacterized protein</fullName>
    </submittedName>
</protein>
<name>A0ABS1UD78_9PROT</name>
<dbReference type="EMBL" id="JAETWB010000023">
    <property type="protein sequence ID" value="MBL6081206.1"/>
    <property type="molecule type" value="Genomic_DNA"/>
</dbReference>
<organism evidence="1 2">
    <name type="scientific">Belnapia arida</name>
    <dbReference type="NCBI Taxonomy" id="2804533"/>
    <lineage>
        <taxon>Bacteria</taxon>
        <taxon>Pseudomonadati</taxon>
        <taxon>Pseudomonadota</taxon>
        <taxon>Alphaproteobacteria</taxon>
        <taxon>Acetobacterales</taxon>
        <taxon>Roseomonadaceae</taxon>
        <taxon>Belnapia</taxon>
    </lineage>
</organism>
<reference evidence="1 2" key="1">
    <citation type="submission" date="2021-01" db="EMBL/GenBank/DDBJ databases">
        <title>Belnapia mucosa sp. nov. and Belnapia arida sp. nov., isolated from the Tabernas Desert (Almeria, Spain).</title>
        <authorList>
            <person name="Molina-Menor E."/>
            <person name="Vidal-Verdu A."/>
            <person name="Calonge A."/>
            <person name="Satari L."/>
            <person name="Pereto J."/>
            <person name="Porcar M."/>
        </authorList>
    </citation>
    <scope>NUCLEOTIDE SEQUENCE [LARGE SCALE GENOMIC DNA]</scope>
    <source>
        <strain evidence="1 2">T18</strain>
    </source>
</reference>
<keyword evidence="2" id="KW-1185">Reference proteome</keyword>